<dbReference type="AlphaFoldDB" id="A0A507FMJ7"/>
<dbReference type="InterPro" id="IPR002014">
    <property type="entry name" value="VHS_dom"/>
</dbReference>
<keyword evidence="1" id="KW-0813">Transport</keyword>
<dbReference type="InterPro" id="IPR004152">
    <property type="entry name" value="GAT_dom"/>
</dbReference>
<dbReference type="InterPro" id="IPR038425">
    <property type="entry name" value="GAT_sf"/>
</dbReference>
<dbReference type="EMBL" id="QEAP01000032">
    <property type="protein sequence ID" value="TPX76940.1"/>
    <property type="molecule type" value="Genomic_DNA"/>
</dbReference>
<dbReference type="GO" id="GO:0007165">
    <property type="term" value="P:signal transduction"/>
    <property type="evidence" value="ECO:0007669"/>
    <property type="project" value="TreeGrafter"/>
</dbReference>
<dbReference type="Gene3D" id="1.20.58.160">
    <property type="match status" value="1"/>
</dbReference>
<reference evidence="5 6" key="1">
    <citation type="journal article" date="2019" name="Sci. Rep.">
        <title>Comparative genomics of chytrid fungi reveal insights into the obligate biotrophic and pathogenic lifestyle of Synchytrium endobioticum.</title>
        <authorList>
            <person name="van de Vossenberg B.T.L.H."/>
            <person name="Warris S."/>
            <person name="Nguyen H.D.T."/>
            <person name="van Gent-Pelzer M.P.E."/>
            <person name="Joly D.L."/>
            <person name="van de Geest H.C."/>
            <person name="Bonants P.J.M."/>
            <person name="Smith D.S."/>
            <person name="Levesque C.A."/>
            <person name="van der Lee T.A.J."/>
        </authorList>
    </citation>
    <scope>NUCLEOTIDE SEQUENCE [LARGE SCALE GENOMIC DNA]</scope>
    <source>
        <strain evidence="5 6">CBS 675.73</strain>
    </source>
</reference>
<dbReference type="STRING" id="246404.A0A507FMJ7"/>
<feature type="compositionally biased region" description="Low complexity" evidence="3">
    <location>
        <begin position="356"/>
        <end position="365"/>
    </location>
</feature>
<dbReference type="GO" id="GO:0030276">
    <property type="term" value="F:clathrin binding"/>
    <property type="evidence" value="ECO:0007669"/>
    <property type="project" value="TreeGrafter"/>
</dbReference>
<dbReference type="SUPFAM" id="SSF89009">
    <property type="entry name" value="GAT-like domain"/>
    <property type="match status" value="1"/>
</dbReference>
<gene>
    <name evidence="5" type="ORF">CcCBS67573_g01793</name>
</gene>
<organism evidence="5 6">
    <name type="scientific">Chytriomyces confervae</name>
    <dbReference type="NCBI Taxonomy" id="246404"/>
    <lineage>
        <taxon>Eukaryota</taxon>
        <taxon>Fungi</taxon>
        <taxon>Fungi incertae sedis</taxon>
        <taxon>Chytridiomycota</taxon>
        <taxon>Chytridiomycota incertae sedis</taxon>
        <taxon>Chytridiomycetes</taxon>
        <taxon>Chytridiales</taxon>
        <taxon>Chytriomycetaceae</taxon>
        <taxon>Chytriomyces</taxon>
    </lineage>
</organism>
<dbReference type="PROSITE" id="PS50179">
    <property type="entry name" value="VHS"/>
    <property type="match status" value="1"/>
</dbReference>
<dbReference type="GO" id="GO:0016020">
    <property type="term" value="C:membrane"/>
    <property type="evidence" value="ECO:0007669"/>
    <property type="project" value="TreeGrafter"/>
</dbReference>
<dbReference type="PANTHER" id="PTHR13856:SF137">
    <property type="entry name" value="GH05942P"/>
    <property type="match status" value="1"/>
</dbReference>
<evidence type="ECO:0000313" key="6">
    <source>
        <dbReference type="Proteomes" id="UP000320333"/>
    </source>
</evidence>
<dbReference type="Gene3D" id="1.25.40.90">
    <property type="match status" value="1"/>
</dbReference>
<dbReference type="GO" id="GO:0015031">
    <property type="term" value="P:protein transport"/>
    <property type="evidence" value="ECO:0007669"/>
    <property type="project" value="UniProtKB-KW"/>
</dbReference>
<feature type="region of interest" description="Disordered" evidence="3">
    <location>
        <begin position="341"/>
        <end position="399"/>
    </location>
</feature>
<evidence type="ECO:0000259" key="4">
    <source>
        <dbReference type="PROSITE" id="PS50179"/>
    </source>
</evidence>
<dbReference type="SMART" id="SM00288">
    <property type="entry name" value="VHS"/>
    <property type="match status" value="1"/>
</dbReference>
<feature type="domain" description="VHS" evidence="4">
    <location>
        <begin position="32"/>
        <end position="164"/>
    </location>
</feature>
<keyword evidence="2" id="KW-0653">Protein transport</keyword>
<dbReference type="PANTHER" id="PTHR13856">
    <property type="entry name" value="VHS DOMAIN CONTAINING PROTEIN FAMILY"/>
    <property type="match status" value="1"/>
</dbReference>
<dbReference type="GO" id="GO:0035091">
    <property type="term" value="F:phosphatidylinositol binding"/>
    <property type="evidence" value="ECO:0007669"/>
    <property type="project" value="InterPro"/>
</dbReference>
<evidence type="ECO:0000256" key="1">
    <source>
        <dbReference type="ARBA" id="ARBA00022448"/>
    </source>
</evidence>
<feature type="compositionally biased region" description="Pro residues" evidence="3">
    <location>
        <begin position="345"/>
        <end position="355"/>
    </location>
</feature>
<evidence type="ECO:0000256" key="3">
    <source>
        <dbReference type="SAM" id="MobiDB-lite"/>
    </source>
</evidence>
<dbReference type="Proteomes" id="UP000320333">
    <property type="component" value="Unassembled WGS sequence"/>
</dbReference>
<keyword evidence="6" id="KW-1185">Reference proteome</keyword>
<dbReference type="GO" id="GO:0043130">
    <property type="term" value="F:ubiquitin binding"/>
    <property type="evidence" value="ECO:0007669"/>
    <property type="project" value="InterPro"/>
</dbReference>
<dbReference type="GO" id="GO:0005768">
    <property type="term" value="C:endosome"/>
    <property type="evidence" value="ECO:0007669"/>
    <property type="project" value="TreeGrafter"/>
</dbReference>
<dbReference type="InterPro" id="IPR008942">
    <property type="entry name" value="ENTH_VHS"/>
</dbReference>
<proteinExistence type="predicted"/>
<dbReference type="Pfam" id="PF03127">
    <property type="entry name" value="GAT"/>
    <property type="match status" value="1"/>
</dbReference>
<accession>A0A507FMJ7</accession>
<protein>
    <recommendedName>
        <fullName evidence="4">VHS domain-containing protein</fullName>
    </recommendedName>
</protein>
<dbReference type="GO" id="GO:0016192">
    <property type="term" value="P:vesicle-mediated transport"/>
    <property type="evidence" value="ECO:0007669"/>
    <property type="project" value="UniProtKB-ARBA"/>
</dbReference>
<dbReference type="OrthoDB" id="10255964at2759"/>
<dbReference type="GO" id="GO:0007034">
    <property type="term" value="P:vacuolar transport"/>
    <property type="evidence" value="ECO:0007669"/>
    <property type="project" value="UniProtKB-ARBA"/>
</dbReference>
<dbReference type="SUPFAM" id="SSF48464">
    <property type="entry name" value="ENTH/VHS domain"/>
    <property type="match status" value="1"/>
</dbReference>
<comment type="caution">
    <text evidence="5">The sequence shown here is derived from an EMBL/GenBank/DDBJ whole genome shotgun (WGS) entry which is preliminary data.</text>
</comment>
<dbReference type="Pfam" id="PF00790">
    <property type="entry name" value="VHS"/>
    <property type="match status" value="1"/>
</dbReference>
<evidence type="ECO:0000256" key="2">
    <source>
        <dbReference type="ARBA" id="ARBA00022927"/>
    </source>
</evidence>
<evidence type="ECO:0000313" key="5">
    <source>
        <dbReference type="EMBL" id="TPX76940.1"/>
    </source>
</evidence>
<name>A0A507FMJ7_9FUNG</name>
<sequence>MFKFGRNNAGSSGNIANGPPTGEIATAILDVATNPAAPEVEWGAVFSTMERIKAFYSTNTPGEGCSQALKAIRYRLSSEDPVAINYILQVMDAFYKNCEQQFTSQVASKDFLNFLKSVLERPSLAAENRGQLLELIADWGTANPTQPEMRKFFESCVKDGYKFSESALAKLPPATVQALRSNNNKGGIFYGAINSWSTTGVPQQNYMVTQVPAQQFMRPQAPVQPKINEVPYSERVNWIKFDVDVADNCVSMLLETVNFADQSSDVGKNEIAKETFMRCCDIQRRIVSSISKVDEPDLVEKLLSTNRKINDALEQFNNRRLAFSKRFAGADPLIDFGELRESLPPAAPAGPPPSGPATGTPAAAGYQIGSGASSSRPAAEDPFSDQAAAGAAGPSNHRI</sequence>